<keyword evidence="3" id="KW-1185">Reference proteome</keyword>
<evidence type="ECO:0000313" key="2">
    <source>
        <dbReference type="EMBL" id="PZX64711.1"/>
    </source>
</evidence>
<name>A0A2W7RW65_9BACT</name>
<feature type="chain" id="PRO_5016055511" description="Surface protein with fasciclin (FAS1) repeats" evidence="1">
    <location>
        <begin position="24"/>
        <end position="167"/>
    </location>
</feature>
<dbReference type="Proteomes" id="UP000249720">
    <property type="component" value="Unassembled WGS sequence"/>
</dbReference>
<comment type="caution">
    <text evidence="2">The sequence shown here is derived from an EMBL/GenBank/DDBJ whole genome shotgun (WGS) entry which is preliminary data.</text>
</comment>
<organism evidence="2 3">
    <name type="scientific">Hydrotalea sandarakina</name>
    <dbReference type="NCBI Taxonomy" id="1004304"/>
    <lineage>
        <taxon>Bacteria</taxon>
        <taxon>Pseudomonadati</taxon>
        <taxon>Bacteroidota</taxon>
        <taxon>Chitinophagia</taxon>
        <taxon>Chitinophagales</taxon>
        <taxon>Chitinophagaceae</taxon>
        <taxon>Hydrotalea</taxon>
    </lineage>
</organism>
<reference evidence="2 3" key="1">
    <citation type="submission" date="2018-06" db="EMBL/GenBank/DDBJ databases">
        <title>Genomic Encyclopedia of Archaeal and Bacterial Type Strains, Phase II (KMG-II): from individual species to whole genera.</title>
        <authorList>
            <person name="Goeker M."/>
        </authorList>
    </citation>
    <scope>NUCLEOTIDE SEQUENCE [LARGE SCALE GENOMIC DNA]</scope>
    <source>
        <strain evidence="2 3">DSM 23241</strain>
    </source>
</reference>
<sequence length="167" mass="18199">MKKTLLLALFVSIFFHLSAQTVADIKAKMSVVQKNDYSKSLQLLQEGNILGQLETANTATIFLIPNIAFEALPANISQALLVEKNQQNIIQFFSNLSFSAAIDAGELFSSLQVPNSIVHLTNKAGEELAVSKNGDWLMVTSPKGREANIIAHFTVGKMVIGLLSSMY</sequence>
<gene>
    <name evidence="2" type="ORF">LX80_00911</name>
</gene>
<evidence type="ECO:0000256" key="1">
    <source>
        <dbReference type="SAM" id="SignalP"/>
    </source>
</evidence>
<evidence type="ECO:0008006" key="4">
    <source>
        <dbReference type="Google" id="ProtNLM"/>
    </source>
</evidence>
<dbReference type="EMBL" id="QKZV01000002">
    <property type="protein sequence ID" value="PZX64711.1"/>
    <property type="molecule type" value="Genomic_DNA"/>
</dbReference>
<dbReference type="RefSeq" id="WP_111293863.1">
    <property type="nucleotide sequence ID" value="NZ_QKZV01000002.1"/>
</dbReference>
<evidence type="ECO:0000313" key="3">
    <source>
        <dbReference type="Proteomes" id="UP000249720"/>
    </source>
</evidence>
<accession>A0A2W7RW65</accession>
<dbReference type="AlphaFoldDB" id="A0A2W7RW65"/>
<proteinExistence type="predicted"/>
<keyword evidence="1" id="KW-0732">Signal</keyword>
<protein>
    <recommendedName>
        <fullName evidence="4">Surface protein with fasciclin (FAS1) repeats</fullName>
    </recommendedName>
</protein>
<dbReference type="InterPro" id="IPR036378">
    <property type="entry name" value="FAS1_dom_sf"/>
</dbReference>
<feature type="signal peptide" evidence="1">
    <location>
        <begin position="1"/>
        <end position="23"/>
    </location>
</feature>
<dbReference type="SUPFAM" id="SSF82153">
    <property type="entry name" value="FAS1 domain"/>
    <property type="match status" value="1"/>
</dbReference>
<dbReference type="Gene3D" id="2.30.180.10">
    <property type="entry name" value="FAS1 domain"/>
    <property type="match status" value="1"/>
</dbReference>